<organism evidence="6 7">
    <name type="scientific">Coniophora puteana (strain RWD-64-598)</name>
    <name type="common">Brown rot fungus</name>
    <dbReference type="NCBI Taxonomy" id="741705"/>
    <lineage>
        <taxon>Eukaryota</taxon>
        <taxon>Fungi</taxon>
        <taxon>Dikarya</taxon>
        <taxon>Basidiomycota</taxon>
        <taxon>Agaricomycotina</taxon>
        <taxon>Agaricomycetes</taxon>
        <taxon>Agaricomycetidae</taxon>
        <taxon>Boletales</taxon>
        <taxon>Coniophorineae</taxon>
        <taxon>Coniophoraceae</taxon>
        <taxon>Coniophora</taxon>
    </lineage>
</organism>
<evidence type="ECO:0000313" key="6">
    <source>
        <dbReference type="EMBL" id="EIW77498.1"/>
    </source>
</evidence>
<gene>
    <name evidence="6" type="ORF">CONPUDRAFT_156725</name>
</gene>
<dbReference type="CDD" id="cd19071">
    <property type="entry name" value="AKR_AKR1-5-like"/>
    <property type="match status" value="1"/>
</dbReference>
<evidence type="ECO:0000256" key="3">
    <source>
        <dbReference type="PIRSR" id="PIRSR000097-2"/>
    </source>
</evidence>
<feature type="domain" description="NADP-dependent oxidoreductase" evidence="5">
    <location>
        <begin position="8"/>
        <end position="272"/>
    </location>
</feature>
<dbReference type="AlphaFoldDB" id="A0A5M3ME40"/>
<evidence type="ECO:0000256" key="1">
    <source>
        <dbReference type="ARBA" id="ARBA00023002"/>
    </source>
</evidence>
<dbReference type="PANTHER" id="PTHR43827">
    <property type="entry name" value="2,5-DIKETO-D-GLUCONIC ACID REDUCTASE"/>
    <property type="match status" value="1"/>
</dbReference>
<dbReference type="OMA" id="FENDECA"/>
<dbReference type="InterPro" id="IPR020471">
    <property type="entry name" value="AKR"/>
</dbReference>
<comment type="caution">
    <text evidence="6">The sequence shown here is derived from an EMBL/GenBank/DDBJ whole genome shotgun (WGS) entry which is preliminary data.</text>
</comment>
<dbReference type="Pfam" id="PF00248">
    <property type="entry name" value="Aldo_ket_red"/>
    <property type="match status" value="1"/>
</dbReference>
<evidence type="ECO:0000256" key="4">
    <source>
        <dbReference type="PIRSR" id="PIRSR000097-3"/>
    </source>
</evidence>
<reference evidence="7" key="1">
    <citation type="journal article" date="2012" name="Science">
        <title>The Paleozoic origin of enzymatic lignin decomposition reconstructed from 31 fungal genomes.</title>
        <authorList>
            <person name="Floudas D."/>
            <person name="Binder M."/>
            <person name="Riley R."/>
            <person name="Barry K."/>
            <person name="Blanchette R.A."/>
            <person name="Henrissat B."/>
            <person name="Martinez A.T."/>
            <person name="Otillar R."/>
            <person name="Spatafora J.W."/>
            <person name="Yadav J.S."/>
            <person name="Aerts A."/>
            <person name="Benoit I."/>
            <person name="Boyd A."/>
            <person name="Carlson A."/>
            <person name="Copeland A."/>
            <person name="Coutinho P.M."/>
            <person name="de Vries R.P."/>
            <person name="Ferreira P."/>
            <person name="Findley K."/>
            <person name="Foster B."/>
            <person name="Gaskell J."/>
            <person name="Glotzer D."/>
            <person name="Gorecki P."/>
            <person name="Heitman J."/>
            <person name="Hesse C."/>
            <person name="Hori C."/>
            <person name="Igarashi K."/>
            <person name="Jurgens J.A."/>
            <person name="Kallen N."/>
            <person name="Kersten P."/>
            <person name="Kohler A."/>
            <person name="Kuees U."/>
            <person name="Kumar T.K.A."/>
            <person name="Kuo A."/>
            <person name="LaButti K."/>
            <person name="Larrondo L.F."/>
            <person name="Lindquist E."/>
            <person name="Ling A."/>
            <person name="Lombard V."/>
            <person name="Lucas S."/>
            <person name="Lundell T."/>
            <person name="Martin R."/>
            <person name="McLaughlin D.J."/>
            <person name="Morgenstern I."/>
            <person name="Morin E."/>
            <person name="Murat C."/>
            <person name="Nagy L.G."/>
            <person name="Nolan M."/>
            <person name="Ohm R.A."/>
            <person name="Patyshakuliyeva A."/>
            <person name="Rokas A."/>
            <person name="Ruiz-Duenas F.J."/>
            <person name="Sabat G."/>
            <person name="Salamov A."/>
            <person name="Samejima M."/>
            <person name="Schmutz J."/>
            <person name="Slot J.C."/>
            <person name="St John F."/>
            <person name="Stenlid J."/>
            <person name="Sun H."/>
            <person name="Sun S."/>
            <person name="Syed K."/>
            <person name="Tsang A."/>
            <person name="Wiebenga A."/>
            <person name="Young D."/>
            <person name="Pisabarro A."/>
            <person name="Eastwood D.C."/>
            <person name="Martin F."/>
            <person name="Cullen D."/>
            <person name="Grigoriev I.V."/>
            <person name="Hibbett D.S."/>
        </authorList>
    </citation>
    <scope>NUCLEOTIDE SEQUENCE [LARGE SCALE GENOMIC DNA]</scope>
    <source>
        <strain evidence="7">RWD-64-598 SS2</strain>
    </source>
</reference>
<dbReference type="PANTHER" id="PTHR43827:SF13">
    <property type="entry name" value="ALDO_KETO REDUCTASE FAMILY PROTEIN"/>
    <property type="match status" value="1"/>
</dbReference>
<protein>
    <submittedName>
        <fullName evidence="6">Aldo keto reductase</fullName>
    </submittedName>
</protein>
<name>A0A5M3ME40_CONPW</name>
<dbReference type="GeneID" id="19203619"/>
<feature type="site" description="Lowers pKa of active site Tyr" evidence="4">
    <location>
        <position position="60"/>
    </location>
</feature>
<dbReference type="PRINTS" id="PR00069">
    <property type="entry name" value="ALDKETRDTASE"/>
</dbReference>
<dbReference type="SUPFAM" id="SSF51430">
    <property type="entry name" value="NAD(P)-linked oxidoreductase"/>
    <property type="match status" value="1"/>
</dbReference>
<feature type="binding site" evidence="3">
    <location>
        <position position="117"/>
    </location>
    <ligand>
        <name>substrate</name>
    </ligand>
</feature>
<dbReference type="RefSeq" id="XP_007771942.1">
    <property type="nucleotide sequence ID" value="XM_007773752.1"/>
</dbReference>
<evidence type="ECO:0000256" key="2">
    <source>
        <dbReference type="PIRSR" id="PIRSR000097-1"/>
    </source>
</evidence>
<dbReference type="OrthoDB" id="416253at2759"/>
<dbReference type="Proteomes" id="UP000053558">
    <property type="component" value="Unassembled WGS sequence"/>
</dbReference>
<dbReference type="PIRSF" id="PIRSF000097">
    <property type="entry name" value="AKR"/>
    <property type="match status" value="1"/>
</dbReference>
<keyword evidence="1" id="KW-0560">Oxidoreductase</keyword>
<dbReference type="EMBL" id="JH711583">
    <property type="protein sequence ID" value="EIW77498.1"/>
    <property type="molecule type" value="Genomic_DNA"/>
</dbReference>
<dbReference type="GO" id="GO:0016616">
    <property type="term" value="F:oxidoreductase activity, acting on the CH-OH group of donors, NAD or NADP as acceptor"/>
    <property type="evidence" value="ECO:0007669"/>
    <property type="project" value="UniProtKB-ARBA"/>
</dbReference>
<feature type="active site" description="Proton donor" evidence="2">
    <location>
        <position position="35"/>
    </location>
</feature>
<dbReference type="InterPro" id="IPR023210">
    <property type="entry name" value="NADP_OxRdtase_dom"/>
</dbReference>
<dbReference type="FunFam" id="3.20.20.100:FF:000002">
    <property type="entry name" value="2,5-diketo-D-gluconic acid reductase A"/>
    <property type="match status" value="1"/>
</dbReference>
<keyword evidence="7" id="KW-1185">Reference proteome</keyword>
<sequence length="286" mass="31817">MATIGLGVFENDECAEAVRIALQNGYTHIDSARYYRNEAQVGEGVKQAGKDRSELFITSKVYWTEYVGETALDNTTSSEASQQAARRTVRSAVQDSVEKLKRGLGVDKAYYDLYLLHSPHGGTNARLGAYMALLDEKQEGRIRAAGVSNFSDKHIQEIVDAGLEKPAVNQIELHPFCQQRPIVDYCKKHEIVIQAYSPLVRGVASKFDHQVIRDIASKLEKTPAQVLVRWSLQHGFVPLPKSAREKRIVENAQVYGWEIVDEDMAALDALDEGGKGAVTWNPVDVE</sequence>
<accession>A0A5M3ME40</accession>
<dbReference type="Gene3D" id="3.20.20.100">
    <property type="entry name" value="NADP-dependent oxidoreductase domain"/>
    <property type="match status" value="1"/>
</dbReference>
<evidence type="ECO:0000313" key="7">
    <source>
        <dbReference type="Proteomes" id="UP000053558"/>
    </source>
</evidence>
<dbReference type="InterPro" id="IPR036812">
    <property type="entry name" value="NAD(P)_OxRdtase_dom_sf"/>
</dbReference>
<dbReference type="KEGG" id="cput:CONPUDRAFT_156725"/>
<evidence type="ECO:0000259" key="5">
    <source>
        <dbReference type="Pfam" id="PF00248"/>
    </source>
</evidence>
<proteinExistence type="predicted"/>